<evidence type="ECO:0000313" key="8">
    <source>
        <dbReference type="EMBL" id="KAF4649069.1"/>
    </source>
</evidence>
<dbReference type="InterPro" id="IPR050951">
    <property type="entry name" value="Retrovirus_Pol_polyprotein"/>
</dbReference>
<comment type="caution">
    <text evidence="8">The sequence shown here is derived from an EMBL/GenBank/DDBJ whole genome shotgun (WGS) entry which is preliminary data.</text>
</comment>
<evidence type="ECO:0000256" key="2">
    <source>
        <dbReference type="ARBA" id="ARBA00022695"/>
    </source>
</evidence>
<dbReference type="FunFam" id="3.30.70.270:FF:000020">
    <property type="entry name" value="Transposon Tf2-6 polyprotein-like Protein"/>
    <property type="match status" value="1"/>
</dbReference>
<dbReference type="Pfam" id="PF17917">
    <property type="entry name" value="RT_RNaseH"/>
    <property type="match status" value="1"/>
</dbReference>
<protein>
    <recommendedName>
        <fullName evidence="7">Reverse transcriptase RNase H-like domain-containing protein</fullName>
    </recommendedName>
</protein>
<gene>
    <name evidence="8" type="ORF">FOL47_002444</name>
</gene>
<keyword evidence="2" id="KW-0548">Nucleotidyltransferase</keyword>
<dbReference type="GO" id="GO:0004519">
    <property type="term" value="F:endonuclease activity"/>
    <property type="evidence" value="ECO:0007669"/>
    <property type="project" value="UniProtKB-KW"/>
</dbReference>
<evidence type="ECO:0000256" key="6">
    <source>
        <dbReference type="ARBA" id="ARBA00022918"/>
    </source>
</evidence>
<evidence type="ECO:0000259" key="7">
    <source>
        <dbReference type="Pfam" id="PF17917"/>
    </source>
</evidence>
<accession>A0A7J6KR59</accession>
<evidence type="ECO:0000256" key="5">
    <source>
        <dbReference type="ARBA" id="ARBA00022801"/>
    </source>
</evidence>
<evidence type="ECO:0000256" key="1">
    <source>
        <dbReference type="ARBA" id="ARBA00022679"/>
    </source>
</evidence>
<dbReference type="EMBL" id="JAAPAO010001676">
    <property type="protein sequence ID" value="KAF4649069.1"/>
    <property type="molecule type" value="Genomic_DNA"/>
</dbReference>
<name>A0A7J6KR59_PERCH</name>
<reference evidence="8 9" key="1">
    <citation type="submission" date="2020-04" db="EMBL/GenBank/DDBJ databases">
        <title>Perkinsus chesapeaki whole genome sequence.</title>
        <authorList>
            <person name="Bogema D.R."/>
        </authorList>
    </citation>
    <scope>NUCLEOTIDE SEQUENCE [LARGE SCALE GENOMIC DNA]</scope>
    <source>
        <strain evidence="8">ATCC PRA-425</strain>
    </source>
</reference>
<evidence type="ECO:0000256" key="4">
    <source>
        <dbReference type="ARBA" id="ARBA00022759"/>
    </source>
</evidence>
<dbReference type="AlphaFoldDB" id="A0A7J6KR59"/>
<dbReference type="InterPro" id="IPR043502">
    <property type="entry name" value="DNA/RNA_pol_sf"/>
</dbReference>
<dbReference type="OrthoDB" id="2013610at2759"/>
<dbReference type="SUPFAM" id="SSF56672">
    <property type="entry name" value="DNA/RNA polymerases"/>
    <property type="match status" value="1"/>
</dbReference>
<keyword evidence="3" id="KW-0540">Nuclease</keyword>
<dbReference type="CDD" id="cd09274">
    <property type="entry name" value="RNase_HI_RT_Ty3"/>
    <property type="match status" value="1"/>
</dbReference>
<evidence type="ECO:0000256" key="3">
    <source>
        <dbReference type="ARBA" id="ARBA00022722"/>
    </source>
</evidence>
<dbReference type="GO" id="GO:0003964">
    <property type="term" value="F:RNA-directed DNA polymerase activity"/>
    <property type="evidence" value="ECO:0007669"/>
    <property type="project" value="UniProtKB-KW"/>
</dbReference>
<dbReference type="Proteomes" id="UP000591131">
    <property type="component" value="Unassembled WGS sequence"/>
</dbReference>
<keyword evidence="6" id="KW-0695">RNA-directed DNA polymerase</keyword>
<feature type="non-terminal residue" evidence="8">
    <location>
        <position position="346"/>
    </location>
</feature>
<dbReference type="Gene3D" id="3.30.70.270">
    <property type="match status" value="1"/>
</dbReference>
<dbReference type="InterPro" id="IPR041373">
    <property type="entry name" value="RT_RNaseH"/>
</dbReference>
<proteinExistence type="predicted"/>
<evidence type="ECO:0000313" key="9">
    <source>
        <dbReference type="Proteomes" id="UP000591131"/>
    </source>
</evidence>
<keyword evidence="4" id="KW-0255">Endonuclease</keyword>
<keyword evidence="1" id="KW-0808">Transferase</keyword>
<keyword evidence="5" id="KW-0378">Hydrolase</keyword>
<sequence>MDSMVGDFPFVKCYLDDLLIFSTSMTPDIKKVDTILRWPTPTSPTELRSLLGLANYYRGFLPHYSARTRPLYDLLTVSGKSKKPDLDVWSSVHEAAFMDVKEGLAALPLLSYPDFVRPFQLITDASDIAIGSVLEQDGRPVSFFSQSLTETQKRWPVYEREAFAIFRSLEKFRNVLLGYPLEFIVFTDHKPLTFMQKFTTPKVQRWILSLCQYSFTVQYRPGKENVVADALSRIPSARSSNLNDEVIPEALGPAAAVSFVRPFVRADGSALLDLQMAHSHGQASRDRVAFNCPFEKSLLVAEQREDPLIGLLRRRLQRHRWRQEDWFDPRLQPYKSVMCLLAVDED</sequence>
<dbReference type="InterPro" id="IPR043128">
    <property type="entry name" value="Rev_trsase/Diguanyl_cyclase"/>
</dbReference>
<feature type="domain" description="Reverse transcriptase RNase H-like" evidence="7">
    <location>
        <begin position="114"/>
        <end position="213"/>
    </location>
</feature>
<organism evidence="8 9">
    <name type="scientific">Perkinsus chesapeaki</name>
    <name type="common">Clam parasite</name>
    <name type="synonym">Perkinsus andrewsi</name>
    <dbReference type="NCBI Taxonomy" id="330153"/>
    <lineage>
        <taxon>Eukaryota</taxon>
        <taxon>Sar</taxon>
        <taxon>Alveolata</taxon>
        <taxon>Perkinsozoa</taxon>
        <taxon>Perkinsea</taxon>
        <taxon>Perkinsida</taxon>
        <taxon>Perkinsidae</taxon>
        <taxon>Perkinsus</taxon>
    </lineage>
</organism>
<dbReference type="PANTHER" id="PTHR37984">
    <property type="entry name" value="PROTEIN CBG26694"/>
    <property type="match status" value="1"/>
</dbReference>
<dbReference type="PANTHER" id="PTHR37984:SF5">
    <property type="entry name" value="PROTEIN NYNRIN-LIKE"/>
    <property type="match status" value="1"/>
</dbReference>
<keyword evidence="9" id="KW-1185">Reference proteome</keyword>
<dbReference type="GO" id="GO:0016787">
    <property type="term" value="F:hydrolase activity"/>
    <property type="evidence" value="ECO:0007669"/>
    <property type="project" value="UniProtKB-KW"/>
</dbReference>